<proteinExistence type="predicted"/>
<dbReference type="Proteomes" id="UP000196052">
    <property type="component" value="Unassembled WGS sequence"/>
</dbReference>
<dbReference type="Proteomes" id="UP000195728">
    <property type="component" value="Unassembled WGS sequence"/>
</dbReference>
<gene>
    <name evidence="2" type="ORF">BC05F1_03514</name>
    <name evidence="1" type="ORF">BC10311_02174</name>
</gene>
<reference evidence="3 4" key="2">
    <citation type="submission" date="2016-08" db="EMBL/GenBank/DDBJ databases">
        <authorList>
            <person name="Loux V."/>
            <person name="Rue O."/>
        </authorList>
    </citation>
    <scope>NUCLEOTIDE SEQUENCE [LARGE SCALE GENOMIC DNA]</scope>
    <source>
        <strain evidence="4">INRA Bc05-F1</strain>
        <strain evidence="1 3">WSBC_10311</strain>
    </source>
</reference>
<evidence type="ECO:0000313" key="2">
    <source>
        <dbReference type="EMBL" id="SCC42830.1"/>
    </source>
</evidence>
<accession>A0A1C4EH09</accession>
<evidence type="ECO:0000313" key="3">
    <source>
        <dbReference type="Proteomes" id="UP000195728"/>
    </source>
</evidence>
<reference evidence="2" key="1">
    <citation type="submission" date="2016-08" db="EMBL/GenBank/DDBJ databases">
        <authorList>
            <person name="Seilhamer J.J."/>
        </authorList>
    </citation>
    <scope>NUCLEOTIDE SEQUENCE [LARGE SCALE GENOMIC DNA]</scope>
    <source>
        <strain evidence="2">INRA Bc05-F1</strain>
    </source>
</reference>
<protein>
    <submittedName>
        <fullName evidence="2">Uncharacterized protein</fullName>
    </submittedName>
</protein>
<sequence>MRNVNTSFQLHHHT</sequence>
<dbReference type="EMBL" id="FMBG01000012">
    <property type="protein sequence ID" value="SCC24448.1"/>
    <property type="molecule type" value="Genomic_DNA"/>
</dbReference>
<organism evidence="2 4">
    <name type="scientific">Bacillus wiedmannii</name>
    <dbReference type="NCBI Taxonomy" id="1890302"/>
    <lineage>
        <taxon>Bacteria</taxon>
        <taxon>Bacillati</taxon>
        <taxon>Bacillota</taxon>
        <taxon>Bacilli</taxon>
        <taxon>Bacillales</taxon>
        <taxon>Bacillaceae</taxon>
        <taxon>Bacillus</taxon>
        <taxon>Bacillus cereus group</taxon>
    </lineage>
</organism>
<dbReference type="EMBL" id="FMBE01000013">
    <property type="protein sequence ID" value="SCC42830.1"/>
    <property type="molecule type" value="Genomic_DNA"/>
</dbReference>
<evidence type="ECO:0000313" key="4">
    <source>
        <dbReference type="Proteomes" id="UP000196052"/>
    </source>
</evidence>
<name>A0A1C4EH09_9BACI</name>
<evidence type="ECO:0000313" key="1">
    <source>
        <dbReference type="EMBL" id="SCC24448.1"/>
    </source>
</evidence>